<keyword evidence="1" id="KW-0472">Membrane</keyword>
<evidence type="ECO:0000313" key="3">
    <source>
        <dbReference type="Proteomes" id="UP001444071"/>
    </source>
</evidence>
<feature type="transmembrane region" description="Helical" evidence="1">
    <location>
        <begin position="61"/>
        <end position="80"/>
    </location>
</feature>
<keyword evidence="1" id="KW-0812">Transmembrane</keyword>
<evidence type="ECO:0000256" key="1">
    <source>
        <dbReference type="SAM" id="Phobius"/>
    </source>
</evidence>
<evidence type="ECO:0000313" key="2">
    <source>
        <dbReference type="EMBL" id="MEQ2268703.1"/>
    </source>
</evidence>
<gene>
    <name evidence="2" type="ORF">XENORESO_011713</name>
</gene>
<keyword evidence="1" id="KW-1133">Transmembrane helix</keyword>
<protein>
    <submittedName>
        <fullName evidence="2">Uncharacterized protein</fullName>
    </submittedName>
</protein>
<dbReference type="EMBL" id="JAHRIM010050409">
    <property type="protein sequence ID" value="MEQ2268703.1"/>
    <property type="molecule type" value="Genomic_DNA"/>
</dbReference>
<sequence length="132" mass="14675">MFCLFQLYKDSASSEFIDGLEVGQQYCVTLAFVLHSKTLGPASCVQCETIPGFSGSKQTPIIVVSIVISVIFFLVGIAYIQLFKSRKIKQLLQPPYTIPSFFQEPLSDRNRPFLAVSPTEETYDVVSGLSPR</sequence>
<accession>A0ABV0WIK6</accession>
<reference evidence="2 3" key="1">
    <citation type="submission" date="2021-06" db="EMBL/GenBank/DDBJ databases">
        <authorList>
            <person name="Palmer J.M."/>
        </authorList>
    </citation>
    <scope>NUCLEOTIDE SEQUENCE [LARGE SCALE GENOMIC DNA]</scope>
    <source>
        <strain evidence="2 3">XR_2019</strain>
        <tissue evidence="2">Muscle</tissue>
    </source>
</reference>
<keyword evidence="3" id="KW-1185">Reference proteome</keyword>
<dbReference type="Proteomes" id="UP001444071">
    <property type="component" value="Unassembled WGS sequence"/>
</dbReference>
<organism evidence="2 3">
    <name type="scientific">Xenotaenia resolanae</name>
    <dbReference type="NCBI Taxonomy" id="208358"/>
    <lineage>
        <taxon>Eukaryota</taxon>
        <taxon>Metazoa</taxon>
        <taxon>Chordata</taxon>
        <taxon>Craniata</taxon>
        <taxon>Vertebrata</taxon>
        <taxon>Euteleostomi</taxon>
        <taxon>Actinopterygii</taxon>
        <taxon>Neopterygii</taxon>
        <taxon>Teleostei</taxon>
        <taxon>Neoteleostei</taxon>
        <taxon>Acanthomorphata</taxon>
        <taxon>Ovalentaria</taxon>
        <taxon>Atherinomorphae</taxon>
        <taxon>Cyprinodontiformes</taxon>
        <taxon>Goodeidae</taxon>
        <taxon>Xenotaenia</taxon>
    </lineage>
</organism>
<name>A0ABV0WIK6_9TELE</name>
<comment type="caution">
    <text evidence="2">The sequence shown here is derived from an EMBL/GenBank/DDBJ whole genome shotgun (WGS) entry which is preliminary data.</text>
</comment>
<proteinExistence type="predicted"/>